<evidence type="ECO:0000256" key="6">
    <source>
        <dbReference type="ARBA" id="ARBA00023310"/>
    </source>
</evidence>
<dbReference type="GO" id="GO:0046933">
    <property type="term" value="F:proton-transporting ATP synthase activity, rotational mechanism"/>
    <property type="evidence" value="ECO:0007669"/>
    <property type="project" value="UniProtKB-UniRule"/>
</dbReference>
<dbReference type="OrthoDB" id="9802471at2"/>
<evidence type="ECO:0000256" key="3">
    <source>
        <dbReference type="ARBA" id="ARBA00022781"/>
    </source>
</evidence>
<dbReference type="Gene3D" id="1.10.520.20">
    <property type="entry name" value="N-terminal domain of the delta subunit of the F1F0-ATP synthase"/>
    <property type="match status" value="1"/>
</dbReference>
<comment type="function">
    <text evidence="7">This protein is part of the stalk that links CF(0) to CF(1). It either transmits conformational changes from CF(0) to CF(1) or is implicated in proton conduction.</text>
</comment>
<evidence type="ECO:0000313" key="9">
    <source>
        <dbReference type="Proteomes" id="UP000184212"/>
    </source>
</evidence>
<accession>A0A1M5NVA2</accession>
<keyword evidence="9" id="KW-1185">Reference proteome</keyword>
<evidence type="ECO:0000256" key="1">
    <source>
        <dbReference type="ARBA" id="ARBA00004370"/>
    </source>
</evidence>
<name>A0A1M5NVA2_9BACT</name>
<protein>
    <recommendedName>
        <fullName evidence="7">ATP synthase subunit delta</fullName>
    </recommendedName>
    <alternativeName>
        <fullName evidence="7">ATP synthase F(1) sector subunit delta</fullName>
    </alternativeName>
    <alternativeName>
        <fullName evidence="7">F-type ATPase subunit delta</fullName>
        <shortName evidence="7">F-ATPase subunit delta</shortName>
    </alternativeName>
</protein>
<gene>
    <name evidence="7" type="primary">atpH</name>
    <name evidence="8" type="ORF">SAMN04488109_2536</name>
</gene>
<comment type="similarity">
    <text evidence="7">Belongs to the ATPase delta chain family.</text>
</comment>
<evidence type="ECO:0000313" key="8">
    <source>
        <dbReference type="EMBL" id="SHG93516.1"/>
    </source>
</evidence>
<dbReference type="PRINTS" id="PR00125">
    <property type="entry name" value="ATPASEDELTA"/>
</dbReference>
<evidence type="ECO:0000256" key="2">
    <source>
        <dbReference type="ARBA" id="ARBA00022448"/>
    </source>
</evidence>
<dbReference type="InterPro" id="IPR020781">
    <property type="entry name" value="ATPase_OSCP/d_CS"/>
</dbReference>
<dbReference type="RefSeq" id="WP_073134170.1">
    <property type="nucleotide sequence ID" value="NZ_FQWQ01000001.1"/>
</dbReference>
<dbReference type="HAMAP" id="MF_01416">
    <property type="entry name" value="ATP_synth_delta_bact"/>
    <property type="match status" value="1"/>
</dbReference>
<keyword evidence="5 7" id="KW-0472">Membrane</keyword>
<dbReference type="PROSITE" id="PS00389">
    <property type="entry name" value="ATPASE_DELTA"/>
    <property type="match status" value="1"/>
</dbReference>
<dbReference type="InterPro" id="IPR000711">
    <property type="entry name" value="ATPase_OSCP/dsu"/>
</dbReference>
<keyword evidence="4 7" id="KW-0406">Ion transport</keyword>
<evidence type="ECO:0000256" key="7">
    <source>
        <dbReference type="HAMAP-Rule" id="MF_01416"/>
    </source>
</evidence>
<dbReference type="STRING" id="947013.SAMN04488109_2536"/>
<dbReference type="NCBIfam" id="TIGR01145">
    <property type="entry name" value="ATP_synt_delta"/>
    <property type="match status" value="1"/>
</dbReference>
<dbReference type="Proteomes" id="UP000184212">
    <property type="component" value="Unassembled WGS sequence"/>
</dbReference>
<organism evidence="8 9">
    <name type="scientific">Chryseolinea serpens</name>
    <dbReference type="NCBI Taxonomy" id="947013"/>
    <lineage>
        <taxon>Bacteria</taxon>
        <taxon>Pseudomonadati</taxon>
        <taxon>Bacteroidota</taxon>
        <taxon>Cytophagia</taxon>
        <taxon>Cytophagales</taxon>
        <taxon>Fulvivirgaceae</taxon>
        <taxon>Chryseolinea</taxon>
    </lineage>
</organism>
<sequence>MADSRAASRYVKSLLGLAVEKNALEAVHSDMQLLSKICNENRAFELMLINPIIKHDKKRDILEKLFTGKMNALTLSILDILTRKNREPLLPAIAREFHTAYNVYKGIGKASITTAIPLDARLRGEFETMVKQLTEKKQVELTEKVDKDMIGGFVLNVGDRQIDASIKNKLKALKVNFSYNPYIKEF</sequence>
<comment type="function">
    <text evidence="7">F(1)F(0) ATP synthase produces ATP from ADP in the presence of a proton or sodium gradient. F-type ATPases consist of two structural domains, F(1) containing the extramembraneous catalytic core and F(0) containing the membrane proton channel, linked together by a central stalk and a peripheral stalk. During catalysis, ATP synthesis in the catalytic domain of F(1) is coupled via a rotary mechanism of the central stalk subunits to proton translocation.</text>
</comment>
<dbReference type="SUPFAM" id="SSF47928">
    <property type="entry name" value="N-terminal domain of the delta subunit of the F1F0-ATP synthase"/>
    <property type="match status" value="1"/>
</dbReference>
<keyword evidence="2 7" id="KW-0813">Transport</keyword>
<comment type="subcellular location">
    <subcellularLocation>
        <location evidence="7">Cell membrane</location>
        <topology evidence="7">Peripheral membrane protein</topology>
    </subcellularLocation>
    <subcellularLocation>
        <location evidence="1">Membrane</location>
    </subcellularLocation>
</comment>
<proteinExistence type="inferred from homology"/>
<dbReference type="EMBL" id="FQWQ01000001">
    <property type="protein sequence ID" value="SHG93516.1"/>
    <property type="molecule type" value="Genomic_DNA"/>
</dbReference>
<dbReference type="GO" id="GO:0045259">
    <property type="term" value="C:proton-transporting ATP synthase complex"/>
    <property type="evidence" value="ECO:0007669"/>
    <property type="project" value="UniProtKB-KW"/>
</dbReference>
<keyword evidence="6 7" id="KW-0066">ATP synthesis</keyword>
<keyword evidence="7" id="KW-1003">Cell membrane</keyword>
<evidence type="ECO:0000256" key="5">
    <source>
        <dbReference type="ARBA" id="ARBA00023136"/>
    </source>
</evidence>
<dbReference type="InterPro" id="IPR026015">
    <property type="entry name" value="ATP_synth_OSCP/delta_N_sf"/>
</dbReference>
<evidence type="ECO:0000256" key="4">
    <source>
        <dbReference type="ARBA" id="ARBA00023065"/>
    </source>
</evidence>
<reference evidence="8 9" key="1">
    <citation type="submission" date="2016-11" db="EMBL/GenBank/DDBJ databases">
        <authorList>
            <person name="Jaros S."/>
            <person name="Januszkiewicz K."/>
            <person name="Wedrychowicz H."/>
        </authorList>
    </citation>
    <scope>NUCLEOTIDE SEQUENCE [LARGE SCALE GENOMIC DNA]</scope>
    <source>
        <strain evidence="8 9">DSM 24574</strain>
    </source>
</reference>
<keyword evidence="7" id="KW-0139">CF(1)</keyword>
<keyword evidence="3 7" id="KW-0375">Hydrogen ion transport</keyword>
<dbReference type="AlphaFoldDB" id="A0A1M5NVA2"/>
<dbReference type="GO" id="GO:0005886">
    <property type="term" value="C:plasma membrane"/>
    <property type="evidence" value="ECO:0007669"/>
    <property type="project" value="UniProtKB-SubCell"/>
</dbReference>
<dbReference type="PANTHER" id="PTHR11910">
    <property type="entry name" value="ATP SYNTHASE DELTA CHAIN"/>
    <property type="match status" value="1"/>
</dbReference>
<dbReference type="Pfam" id="PF00213">
    <property type="entry name" value="OSCP"/>
    <property type="match status" value="1"/>
</dbReference>